<feature type="signal peptide" evidence="3">
    <location>
        <begin position="1"/>
        <end position="20"/>
    </location>
</feature>
<feature type="domain" description="LamG-like jellyroll fold" evidence="4">
    <location>
        <begin position="56"/>
        <end position="191"/>
    </location>
</feature>
<evidence type="ECO:0000313" key="6">
    <source>
        <dbReference type="Proteomes" id="UP000321721"/>
    </source>
</evidence>
<comment type="caution">
    <text evidence="5">The sequence shown here is derived from an EMBL/GenBank/DDBJ whole genome shotgun (WGS) entry which is preliminary data.</text>
</comment>
<name>A0A5C6RRZ8_9FLAO</name>
<dbReference type="AlphaFoldDB" id="A0A5C6RRZ8"/>
<gene>
    <name evidence="5" type="ORF">FRY74_06805</name>
</gene>
<protein>
    <submittedName>
        <fullName evidence="5">T9SS type A sorting domain-containing protein</fullName>
    </submittedName>
</protein>
<proteinExistence type="predicted"/>
<evidence type="ECO:0000256" key="1">
    <source>
        <dbReference type="ARBA" id="ARBA00022729"/>
    </source>
</evidence>
<dbReference type="InterPro" id="IPR013320">
    <property type="entry name" value="ConA-like_dom_sf"/>
</dbReference>
<evidence type="ECO:0000256" key="3">
    <source>
        <dbReference type="SAM" id="SignalP"/>
    </source>
</evidence>
<dbReference type="RefSeq" id="WP_147099891.1">
    <property type="nucleotide sequence ID" value="NZ_VOOS01000003.1"/>
</dbReference>
<reference evidence="5 6" key="1">
    <citation type="submission" date="2019-08" db="EMBL/GenBank/DDBJ databases">
        <title>Genome of Vicingus serpentipes NCIMB 15042.</title>
        <authorList>
            <person name="Bowman J.P."/>
        </authorList>
    </citation>
    <scope>NUCLEOTIDE SEQUENCE [LARGE SCALE GENOMIC DNA]</scope>
    <source>
        <strain evidence="5 6">NCIMB 15042</strain>
    </source>
</reference>
<evidence type="ECO:0000313" key="5">
    <source>
        <dbReference type="EMBL" id="TXB65131.1"/>
    </source>
</evidence>
<keyword evidence="6" id="KW-1185">Reference proteome</keyword>
<keyword evidence="2" id="KW-1015">Disulfide bond</keyword>
<dbReference type="Proteomes" id="UP000321721">
    <property type="component" value="Unassembled WGS sequence"/>
</dbReference>
<dbReference type="SUPFAM" id="SSF49899">
    <property type="entry name" value="Concanavalin A-like lectins/glucanases"/>
    <property type="match status" value="1"/>
</dbReference>
<dbReference type="GO" id="GO:0004553">
    <property type="term" value="F:hydrolase activity, hydrolyzing O-glycosyl compounds"/>
    <property type="evidence" value="ECO:0007669"/>
    <property type="project" value="UniProtKB-ARBA"/>
</dbReference>
<dbReference type="Gene3D" id="2.60.120.200">
    <property type="match status" value="1"/>
</dbReference>
<dbReference type="Pfam" id="PF18962">
    <property type="entry name" value="Por_Secre_tail"/>
    <property type="match status" value="1"/>
</dbReference>
<accession>A0A5C6RRZ8</accession>
<dbReference type="InterPro" id="IPR026444">
    <property type="entry name" value="Secre_tail"/>
</dbReference>
<evidence type="ECO:0000259" key="4">
    <source>
        <dbReference type="SMART" id="SM00560"/>
    </source>
</evidence>
<dbReference type="SMART" id="SM00560">
    <property type="entry name" value="LamGL"/>
    <property type="match status" value="1"/>
</dbReference>
<dbReference type="Pfam" id="PF13385">
    <property type="entry name" value="Laminin_G_3"/>
    <property type="match status" value="1"/>
</dbReference>
<dbReference type="OrthoDB" id="2582440at2"/>
<keyword evidence="1 3" id="KW-0732">Signal</keyword>
<dbReference type="NCBIfam" id="TIGR04183">
    <property type="entry name" value="Por_Secre_tail"/>
    <property type="match status" value="1"/>
</dbReference>
<feature type="chain" id="PRO_5023059439" evidence="3">
    <location>
        <begin position="21"/>
        <end position="335"/>
    </location>
</feature>
<dbReference type="GO" id="GO:0005975">
    <property type="term" value="P:carbohydrate metabolic process"/>
    <property type="evidence" value="ECO:0007669"/>
    <property type="project" value="UniProtKB-ARBA"/>
</dbReference>
<organism evidence="5 6">
    <name type="scientific">Vicingus serpentipes</name>
    <dbReference type="NCBI Taxonomy" id="1926625"/>
    <lineage>
        <taxon>Bacteria</taxon>
        <taxon>Pseudomonadati</taxon>
        <taxon>Bacteroidota</taxon>
        <taxon>Flavobacteriia</taxon>
        <taxon>Flavobacteriales</taxon>
        <taxon>Vicingaceae</taxon>
        <taxon>Vicingus</taxon>
    </lineage>
</organism>
<evidence type="ECO:0000256" key="2">
    <source>
        <dbReference type="ARBA" id="ARBA00023157"/>
    </source>
</evidence>
<dbReference type="EMBL" id="VOOS01000003">
    <property type="protein sequence ID" value="TXB65131.1"/>
    <property type="molecule type" value="Genomic_DNA"/>
</dbReference>
<sequence length="335" mass="36809">MKKLLLSILTIVVLSTQTNAQDSTAFIAANDAYSPTNNDMYANIPTGSGSNLRLTGDWTIEAWINILNTNAEINLIETYSSGNTGGFAIRLINNKLRALQITNPSTNLSIVTGATALNLGVWNHIAATLNETTQELKVYVNGQLDGTISTSLTTLNLNSVLRIGTRGDSPFTRGETIMDEVKIWNKAKTEAEIQAQMSGCFYGNEIDLLAWYNFESISTNSLIDKTMNGNDGTFIQYDTNSFTGGAYYCANATVSVNEVEKNIEMSIYPNPAQDVLTISSNEAINELFIYSIGGSLIKKEMLNNNQIDISSLKKGMYFLLINSEKGVYKEKFIKE</sequence>
<dbReference type="InterPro" id="IPR006558">
    <property type="entry name" value="LamG-like"/>
</dbReference>